<proteinExistence type="predicted"/>
<dbReference type="AlphaFoldDB" id="A0A9P7R2V4"/>
<dbReference type="EMBL" id="JAESDN010000006">
    <property type="protein sequence ID" value="KAG7048480.1"/>
    <property type="molecule type" value="Genomic_DNA"/>
</dbReference>
<dbReference type="Proteomes" id="UP000699042">
    <property type="component" value="Unassembled WGS sequence"/>
</dbReference>
<evidence type="ECO:0000313" key="1">
    <source>
        <dbReference type="EMBL" id="KAG7048480.1"/>
    </source>
</evidence>
<protein>
    <submittedName>
        <fullName evidence="1">Uncharacterized protein</fullName>
    </submittedName>
</protein>
<feature type="non-terminal residue" evidence="1">
    <location>
        <position position="37"/>
    </location>
</feature>
<comment type="caution">
    <text evidence="1">The sequence shown here is derived from an EMBL/GenBank/DDBJ whole genome shotgun (WGS) entry which is preliminary data.</text>
</comment>
<keyword evidence="2" id="KW-1185">Reference proteome</keyword>
<accession>A0A9P7R2V4</accession>
<reference evidence="1" key="1">
    <citation type="submission" date="2021-05" db="EMBL/GenBank/DDBJ databases">
        <title>Comparative genomics of three Colletotrichum scovillei strains and genetic complementation revealed genes involved fungal growth and virulence on chili pepper.</title>
        <authorList>
            <person name="Hsieh D.-K."/>
            <person name="Chuang S.-C."/>
            <person name="Chen C.-Y."/>
            <person name="Chao Y.-T."/>
            <person name="Lu M.-Y.J."/>
            <person name="Lee M.-H."/>
            <person name="Shih M.-C."/>
        </authorList>
    </citation>
    <scope>NUCLEOTIDE SEQUENCE</scope>
    <source>
        <strain evidence="1">Coll-153</strain>
    </source>
</reference>
<evidence type="ECO:0000313" key="2">
    <source>
        <dbReference type="Proteomes" id="UP000699042"/>
    </source>
</evidence>
<sequence length="37" mass="4253">MTRRPAFISKWDLDVLTLLECGAICPRLPAGNYYRVL</sequence>
<organism evidence="1 2">
    <name type="scientific">Colletotrichum scovillei</name>
    <dbReference type="NCBI Taxonomy" id="1209932"/>
    <lineage>
        <taxon>Eukaryota</taxon>
        <taxon>Fungi</taxon>
        <taxon>Dikarya</taxon>
        <taxon>Ascomycota</taxon>
        <taxon>Pezizomycotina</taxon>
        <taxon>Sordariomycetes</taxon>
        <taxon>Hypocreomycetidae</taxon>
        <taxon>Glomerellales</taxon>
        <taxon>Glomerellaceae</taxon>
        <taxon>Colletotrichum</taxon>
        <taxon>Colletotrichum acutatum species complex</taxon>
    </lineage>
</organism>
<gene>
    <name evidence="1" type="ORF">JMJ77_014117</name>
</gene>
<name>A0A9P7R2V4_9PEZI</name>